<dbReference type="InterPro" id="IPR002919">
    <property type="entry name" value="TIL_dom"/>
</dbReference>
<evidence type="ECO:0000259" key="4">
    <source>
        <dbReference type="Pfam" id="PF01826"/>
    </source>
</evidence>
<name>A0A443S0C6_9ACAR</name>
<evidence type="ECO:0000313" key="6">
    <source>
        <dbReference type="Proteomes" id="UP000288716"/>
    </source>
</evidence>
<keyword evidence="5" id="KW-0675">Receptor</keyword>
<dbReference type="InterPro" id="IPR036084">
    <property type="entry name" value="Ser_inhib-like_sf"/>
</dbReference>
<feature type="domain" description="TIL" evidence="4">
    <location>
        <begin position="25"/>
        <end position="84"/>
    </location>
</feature>
<dbReference type="STRING" id="299467.A0A443S0C6"/>
<feature type="domain" description="TIL" evidence="4">
    <location>
        <begin position="98"/>
        <end position="154"/>
    </location>
</feature>
<dbReference type="PANTHER" id="PTHR23259">
    <property type="entry name" value="RIDDLE"/>
    <property type="match status" value="1"/>
</dbReference>
<keyword evidence="6" id="KW-1185">Reference proteome</keyword>
<reference evidence="5 6" key="1">
    <citation type="journal article" date="2018" name="Gigascience">
        <title>Genomes of trombidid mites reveal novel predicted allergens and laterally-transferred genes associated with secondary metabolism.</title>
        <authorList>
            <person name="Dong X."/>
            <person name="Chaisiri K."/>
            <person name="Xia D."/>
            <person name="Armstrong S.D."/>
            <person name="Fang Y."/>
            <person name="Donnelly M.J."/>
            <person name="Kadowaki T."/>
            <person name="McGarry J.W."/>
            <person name="Darby A.C."/>
            <person name="Makepeace B.L."/>
        </authorList>
    </citation>
    <scope>NUCLEOTIDE SEQUENCE [LARGE SCALE GENOMIC DNA]</scope>
    <source>
        <strain evidence="5">UoL-UT</strain>
    </source>
</reference>
<dbReference type="CDD" id="cd19941">
    <property type="entry name" value="TIL"/>
    <property type="match status" value="3"/>
</dbReference>
<feature type="domain" description="TIL" evidence="4">
    <location>
        <begin position="156"/>
        <end position="211"/>
    </location>
</feature>
<dbReference type="AlphaFoldDB" id="A0A443S0C6"/>
<sequence length="213" mass="24255">MKLTGLLFFWTIVIVSARIAKPRKCVKNEMSTTGSSLCEYTCGFVRRRGVDFKSKCPKIIRAGCKCKPGFARNRKRQCVEKAKCMRPKRKVPKKPKECDNNEVWAYNGARCQKTCNNVRNNIKRVCPKVADPGCICKNGYAANKYGVCVEESSCFCEENEEWTSISKCEKTCEHVRTEEQPVCDDMEDDVCTCRDGFVRGDNAKCVQESECYD</sequence>
<dbReference type="VEuPathDB" id="VectorBase:LDEU011086"/>
<evidence type="ECO:0000256" key="3">
    <source>
        <dbReference type="SAM" id="SignalP"/>
    </source>
</evidence>
<comment type="caution">
    <text evidence="5">The sequence shown here is derived from an EMBL/GenBank/DDBJ whole genome shotgun (WGS) entry which is preliminary data.</text>
</comment>
<accession>A0A443S0C6</accession>
<dbReference type="GO" id="GO:0030414">
    <property type="term" value="F:peptidase inhibitor activity"/>
    <property type="evidence" value="ECO:0007669"/>
    <property type="project" value="UniProtKB-KW"/>
</dbReference>
<keyword evidence="2" id="KW-1015">Disulfide bond</keyword>
<gene>
    <name evidence="5" type="ORF">B4U80_14206</name>
</gene>
<dbReference type="OrthoDB" id="6236007at2759"/>
<dbReference type="Pfam" id="PF01826">
    <property type="entry name" value="TIL"/>
    <property type="match status" value="3"/>
</dbReference>
<feature type="chain" id="PRO_5019509212" evidence="3">
    <location>
        <begin position="18"/>
        <end position="213"/>
    </location>
</feature>
<protein>
    <submittedName>
        <fullName evidence="5">Scavenger receptor cysteine-rich protein-like protein</fullName>
    </submittedName>
</protein>
<dbReference type="Proteomes" id="UP000288716">
    <property type="component" value="Unassembled WGS sequence"/>
</dbReference>
<proteinExistence type="predicted"/>
<keyword evidence="3" id="KW-0732">Signal</keyword>
<evidence type="ECO:0000256" key="2">
    <source>
        <dbReference type="ARBA" id="ARBA00023157"/>
    </source>
</evidence>
<feature type="signal peptide" evidence="3">
    <location>
        <begin position="1"/>
        <end position="17"/>
    </location>
</feature>
<evidence type="ECO:0000313" key="5">
    <source>
        <dbReference type="EMBL" id="RWS20954.1"/>
    </source>
</evidence>
<keyword evidence="1" id="KW-0646">Protease inhibitor</keyword>
<evidence type="ECO:0000256" key="1">
    <source>
        <dbReference type="ARBA" id="ARBA00022690"/>
    </source>
</evidence>
<dbReference type="EMBL" id="NCKV01014486">
    <property type="protein sequence ID" value="RWS20954.1"/>
    <property type="molecule type" value="Genomic_DNA"/>
</dbReference>
<dbReference type="Gene3D" id="2.10.25.10">
    <property type="entry name" value="Laminin"/>
    <property type="match status" value="3"/>
</dbReference>
<dbReference type="PANTHER" id="PTHR23259:SF70">
    <property type="entry name" value="ACCESSORY GLAND PROTEIN ACP62F-RELATED"/>
    <property type="match status" value="1"/>
</dbReference>
<dbReference type="SUPFAM" id="SSF57567">
    <property type="entry name" value="Serine protease inhibitors"/>
    <property type="match status" value="3"/>
</dbReference>
<dbReference type="InterPro" id="IPR051368">
    <property type="entry name" value="SerProtInhib-TIL_Domain"/>
</dbReference>
<organism evidence="5 6">
    <name type="scientific">Leptotrombidium deliense</name>
    <dbReference type="NCBI Taxonomy" id="299467"/>
    <lineage>
        <taxon>Eukaryota</taxon>
        <taxon>Metazoa</taxon>
        <taxon>Ecdysozoa</taxon>
        <taxon>Arthropoda</taxon>
        <taxon>Chelicerata</taxon>
        <taxon>Arachnida</taxon>
        <taxon>Acari</taxon>
        <taxon>Acariformes</taxon>
        <taxon>Trombidiformes</taxon>
        <taxon>Prostigmata</taxon>
        <taxon>Anystina</taxon>
        <taxon>Parasitengona</taxon>
        <taxon>Trombiculoidea</taxon>
        <taxon>Trombiculidae</taxon>
        <taxon>Leptotrombidium</taxon>
    </lineage>
</organism>